<reference evidence="2 3" key="1">
    <citation type="journal article" date="2019" name="Anaerobe">
        <title>Detection of Robinsoniella peoriensis in multiple bone samples of a trauma patient.</title>
        <authorList>
            <person name="Schrottner P."/>
            <person name="Hartwich K."/>
            <person name="Bunk B."/>
            <person name="Schober I."/>
            <person name="Helbig S."/>
            <person name="Rudolph W.W."/>
            <person name="Gunzer F."/>
        </authorList>
    </citation>
    <scope>NUCLEOTIDE SEQUENCE [LARGE SCALE GENOMIC DNA]</scope>
    <source>
        <strain evidence="2 3">DSM 106044</strain>
    </source>
</reference>
<accession>A0A4U8Q2D4</accession>
<sequence length="607" mass="70496">MICLTKNNRYDKEKILLGVFALIIFGYLIYRLDTLKMVTVVYDEFSYWATGAYFAGKDWSGIASCSSYYAYGYGLILTPLFWIFDNPITMYRAAITLNAIFVSISFLLLYDCGRILFRNISKELLIFVSFCSLSYPSIIMNSQVAWTECVMTLVILVIIRLCIQLEKKKSLFVCMLLSVFVVYMYMLHQRNIGIVIAASIYILYLFFYKRLKLKDVIIYFGFLLIMFFIHSKLKESLNNNLWKVNVGNAVNMNDYSAQIQVASQIFSFEGIGRFLAALCGRFFYSITSTYGLALISLIYLLIKFKDCIIGIIGKLYGIIKRRTKNSQDYIQFTGTYLFLFLSFMALISISAISMLNPGRIDTLIYGRYHEFIFPIYILMGFCLFIETKKHCQYTIFNILFIGITALITFMILNSYGVDTVIFNAIPGLFYSFLRMNNYFFVFYAALISIAVIFVITFLIHRNFKQNKYIAILIIFIMNIYISQSVLERVEWMQSSYAKSEETMDILNLLNNEYNIYCLERSKNGLDDFAYRTAIIQFLQPDRKVQGLAIEDLDKIERDSILIIENQSRFLANLENNYIIIKSVLNYSILIPNSGGLYDEYTNNKYAL</sequence>
<protein>
    <recommendedName>
        <fullName evidence="4">Glycosyltransferase RgtA/B/C/D-like domain-containing protein</fullName>
    </recommendedName>
</protein>
<feature type="transmembrane region" description="Helical" evidence="1">
    <location>
        <begin position="192"/>
        <end position="209"/>
    </location>
</feature>
<evidence type="ECO:0000313" key="3">
    <source>
        <dbReference type="Proteomes" id="UP000306509"/>
    </source>
</evidence>
<feature type="transmembrane region" description="Helical" evidence="1">
    <location>
        <begin position="68"/>
        <end position="84"/>
    </location>
</feature>
<dbReference type="EMBL" id="QGQD01000079">
    <property type="protein sequence ID" value="TLC98899.1"/>
    <property type="molecule type" value="Genomic_DNA"/>
</dbReference>
<feature type="transmembrane region" description="Helical" evidence="1">
    <location>
        <begin position="170"/>
        <end position="186"/>
    </location>
</feature>
<dbReference type="Proteomes" id="UP000306509">
    <property type="component" value="Unassembled WGS sequence"/>
</dbReference>
<feature type="transmembrane region" description="Helical" evidence="1">
    <location>
        <begin position="367"/>
        <end position="385"/>
    </location>
</feature>
<gene>
    <name evidence="2" type="ORF">DSM106044_04229</name>
</gene>
<dbReference type="RefSeq" id="WP_138003596.1">
    <property type="nucleotide sequence ID" value="NZ_QGQD01000079.1"/>
</dbReference>
<feature type="transmembrane region" description="Helical" evidence="1">
    <location>
        <begin position="216"/>
        <end position="233"/>
    </location>
</feature>
<dbReference type="AlphaFoldDB" id="A0A4U8Q2D4"/>
<keyword evidence="1" id="KW-1133">Transmembrane helix</keyword>
<feature type="transmembrane region" description="Helical" evidence="1">
    <location>
        <begin position="468"/>
        <end position="486"/>
    </location>
</feature>
<comment type="caution">
    <text evidence="2">The sequence shown here is derived from an EMBL/GenBank/DDBJ whole genome shotgun (WGS) entry which is preliminary data.</text>
</comment>
<feature type="transmembrane region" description="Helical" evidence="1">
    <location>
        <begin position="145"/>
        <end position="163"/>
    </location>
</feature>
<feature type="transmembrane region" description="Helical" evidence="1">
    <location>
        <begin position="282"/>
        <end position="302"/>
    </location>
</feature>
<name>A0A4U8Q2D4_9FIRM</name>
<feature type="transmembrane region" description="Helical" evidence="1">
    <location>
        <begin position="437"/>
        <end position="459"/>
    </location>
</feature>
<keyword evidence="3" id="KW-1185">Reference proteome</keyword>
<evidence type="ECO:0000256" key="1">
    <source>
        <dbReference type="SAM" id="Phobius"/>
    </source>
</evidence>
<feature type="transmembrane region" description="Helical" evidence="1">
    <location>
        <begin position="329"/>
        <end position="355"/>
    </location>
</feature>
<feature type="transmembrane region" description="Helical" evidence="1">
    <location>
        <begin position="90"/>
        <end position="110"/>
    </location>
</feature>
<feature type="transmembrane region" description="Helical" evidence="1">
    <location>
        <begin position="122"/>
        <end position="139"/>
    </location>
</feature>
<feature type="transmembrane region" description="Helical" evidence="1">
    <location>
        <begin position="397"/>
        <end position="417"/>
    </location>
</feature>
<proteinExistence type="predicted"/>
<evidence type="ECO:0008006" key="4">
    <source>
        <dbReference type="Google" id="ProtNLM"/>
    </source>
</evidence>
<evidence type="ECO:0000313" key="2">
    <source>
        <dbReference type="EMBL" id="TLC98899.1"/>
    </source>
</evidence>
<feature type="transmembrane region" description="Helical" evidence="1">
    <location>
        <begin position="15"/>
        <end position="32"/>
    </location>
</feature>
<organism evidence="2 3">
    <name type="scientific">Robinsoniella peoriensis</name>
    <dbReference type="NCBI Taxonomy" id="180332"/>
    <lineage>
        <taxon>Bacteria</taxon>
        <taxon>Bacillati</taxon>
        <taxon>Bacillota</taxon>
        <taxon>Clostridia</taxon>
        <taxon>Lachnospirales</taxon>
        <taxon>Lachnospiraceae</taxon>
        <taxon>Robinsoniella</taxon>
    </lineage>
</organism>
<keyword evidence="1" id="KW-0812">Transmembrane</keyword>
<keyword evidence="1" id="KW-0472">Membrane</keyword>